<feature type="region of interest" description="Disordered" evidence="1">
    <location>
        <begin position="425"/>
        <end position="448"/>
    </location>
</feature>
<feature type="region of interest" description="Disordered" evidence="1">
    <location>
        <begin position="97"/>
        <end position="148"/>
    </location>
</feature>
<dbReference type="Gene3D" id="2.60.120.200">
    <property type="match status" value="1"/>
</dbReference>
<evidence type="ECO:0000256" key="1">
    <source>
        <dbReference type="SAM" id="MobiDB-lite"/>
    </source>
</evidence>
<dbReference type="Proteomes" id="UP000237144">
    <property type="component" value="Unassembled WGS sequence"/>
</dbReference>
<dbReference type="Gene3D" id="4.10.280.10">
    <property type="entry name" value="Helix-loop-helix DNA-binding domain"/>
    <property type="match status" value="1"/>
</dbReference>
<dbReference type="InterPro" id="IPR050546">
    <property type="entry name" value="Glycosyl_Hydrlase_16"/>
</dbReference>
<feature type="region of interest" description="Disordered" evidence="1">
    <location>
        <begin position="166"/>
        <end position="200"/>
    </location>
</feature>
<feature type="compositionally biased region" description="Basic and acidic residues" evidence="1">
    <location>
        <begin position="847"/>
        <end position="857"/>
    </location>
</feature>
<feature type="region of interest" description="Disordered" evidence="1">
    <location>
        <begin position="1150"/>
        <end position="1204"/>
    </location>
</feature>
<feature type="compositionally biased region" description="Basic and acidic residues" evidence="1">
    <location>
        <begin position="933"/>
        <end position="954"/>
    </location>
</feature>
<accession>A0A2S5B4R8</accession>
<dbReference type="Pfam" id="PF00010">
    <property type="entry name" value="HLH"/>
    <property type="match status" value="1"/>
</dbReference>
<feature type="region of interest" description="Disordered" evidence="1">
    <location>
        <begin position="251"/>
        <end position="351"/>
    </location>
</feature>
<dbReference type="STRING" id="741276.A0A2S5B4R8"/>
<feature type="compositionally biased region" description="Polar residues" evidence="1">
    <location>
        <begin position="97"/>
        <end position="108"/>
    </location>
</feature>
<dbReference type="PROSITE" id="PS50888">
    <property type="entry name" value="BHLH"/>
    <property type="match status" value="1"/>
</dbReference>
<dbReference type="GO" id="GO:0004553">
    <property type="term" value="F:hydrolase activity, hydrolyzing O-glycosyl compounds"/>
    <property type="evidence" value="ECO:0007669"/>
    <property type="project" value="InterPro"/>
</dbReference>
<feature type="compositionally biased region" description="Polar residues" evidence="1">
    <location>
        <begin position="339"/>
        <end position="351"/>
    </location>
</feature>
<feature type="compositionally biased region" description="Low complexity" evidence="1">
    <location>
        <begin position="166"/>
        <end position="176"/>
    </location>
</feature>
<organism evidence="4 5">
    <name type="scientific">Rhodotorula taiwanensis</name>
    <dbReference type="NCBI Taxonomy" id="741276"/>
    <lineage>
        <taxon>Eukaryota</taxon>
        <taxon>Fungi</taxon>
        <taxon>Dikarya</taxon>
        <taxon>Basidiomycota</taxon>
        <taxon>Pucciniomycotina</taxon>
        <taxon>Microbotryomycetes</taxon>
        <taxon>Sporidiobolales</taxon>
        <taxon>Sporidiobolaceae</taxon>
        <taxon>Rhodotorula</taxon>
    </lineage>
</organism>
<feature type="compositionally biased region" description="Polar residues" evidence="1">
    <location>
        <begin position="1151"/>
        <end position="1160"/>
    </location>
</feature>
<sequence length="1504" mass="157379">MEQQQHVEALSPPAAAYGQALGSPSAFSLDNAANDGGNALNLHEYLAGMMSPGAFTASLPQHSSGFEGHGSPAAEAGHHPTPVNFADLLAEFTSAHNAFSPDTTTGPATSHKGGDSSAETTSPVLAPAANGNGDLAHANGPTEAATGQRTAQEILLEQLKALYPAAGPAETGAPEPSTSSQPSPAEAEQPKHRSPRLEASHDAHGIMSAALPNAHAHHAAQAASSPAASNGSGIQLDPNIQAQLHHWLSQSLGGTAPSPAVQSPVPTDAYGAPAYQHGRSASTSAHLPAHLFHHGQQSAAHSPASVAYQHAQSAPVSHHASPLPAFGGPMQEQPYPASGPSTPYGQPPASTSQPLYPFPTSAMPIAIPSFLAQNLPDPAASPANFQAQLAAMQMLVSANAQAQVQAQLQMQAQQQQHHYQQPSVLFQPGQPFQQPPAHEQQPTPLQQASNPQIPFEIRTPAPGTASSSYREADYMFSPLMSPAMTPHSAFTNASSLPPSVGPLPLVAPSSECFPPLTSPALGPQLYRSDGGPMHAHHRNSLQGLVDGVGALSTQLPPGSPNNPTYSSPRVGPSDPALPPPSAGSSRRGASSGRSKTRPSPLIKPTDPTYERRRRKTQTAGSSATTEKRTFSSKSATASPRVEGMTQFAASDRASSAFSGASSHVGTSPGDGESVPSGEANGSSASAASIDTPSPVDLAASSQQFSNGSTGLREAVTIANAVSIQAESDGLMGPPPSRPSSTSVGVTPASLMNFGDTFSLNGLSSLSPAFGASQPQPPFDSVSSALSSLQNSPALLPEAEEAAAPLLAMPPAITEESFRAPAQPSASGKASKVRKTPSARASPALKPVDSKGKGKTIADKASNGRKAASSKPAKIAPSPKIGPTRGNMTPDSLRATRGSGKSKDDNDGEIDVLGLPPAITADLTVESLEASLSKADKEETSDTRKSSHKVAEQKRRDSLKLCFDELRRILPPILPYTDEQDRRPGDGNVGGQRHGEIDPQHPNKGVSKVALLRRSNEYLEILRERIDRRDRAISSMRSHLSQLRAQFGMDELDELEEEVPGLDLDLDNLDKEEKRAGNLAFYEDLDFDEKVALGEIDDDDEEEEDSRAISASRAERYEVIAGLVMLLLFAVATLLYFRQQEEAVIDSPAVPFTSQTSTDETSFGGVDEDATEPPAQSTSAPSTSASLTPAAASSSASSPASGSSGPYKLVTSYQGTSFFDGWTFWDQADPTHGQVDYLSRDAAQAAGLISTTAKSAIMRVDNKTKLAPGAQRASVRIHSTKAVPIDSIVIADFLRMPFGCSTWPAWWSNGPNWPDGGEIDIIEGVHNDEVNQLTLHTKDSGCKLDSKPDITGKPVPANTDCNAHNNGNTGCSWAETASASYGEKFTAAGGGVLATLFSEDAISIWFWSHGGTTLPDNIAKGAPDMSTWGKPSATWTKAACDIPKYFQDQTLILNTSICGDWAGAQQVWSLACGKEAPTCSDYVSDASHFDNAVWEIASVKVYSIK</sequence>
<feature type="compositionally biased region" description="Low complexity" evidence="1">
    <location>
        <begin position="213"/>
        <end position="233"/>
    </location>
</feature>
<feature type="region of interest" description="Disordered" evidence="1">
    <location>
        <begin position="726"/>
        <end position="747"/>
    </location>
</feature>
<feature type="compositionally biased region" description="Low complexity" evidence="1">
    <location>
        <begin position="778"/>
        <end position="811"/>
    </location>
</feature>
<feature type="region of interest" description="Disordered" evidence="1">
    <location>
        <begin position="60"/>
        <end position="81"/>
    </location>
</feature>
<evidence type="ECO:0000313" key="4">
    <source>
        <dbReference type="EMBL" id="POY71779.1"/>
    </source>
</evidence>
<feature type="compositionally biased region" description="Low complexity" evidence="1">
    <location>
        <begin position="648"/>
        <end position="662"/>
    </location>
</feature>
<feature type="domain" description="BHLH" evidence="2">
    <location>
        <begin position="942"/>
        <end position="1021"/>
    </location>
</feature>
<feature type="compositionally biased region" description="Low complexity" evidence="1">
    <location>
        <begin position="425"/>
        <end position="436"/>
    </location>
</feature>
<dbReference type="PANTHER" id="PTHR10963">
    <property type="entry name" value="GLYCOSYL HYDROLASE-RELATED"/>
    <property type="match status" value="1"/>
</dbReference>
<dbReference type="CDD" id="cd02181">
    <property type="entry name" value="GH16_fungal_Lam16A_glucanase"/>
    <property type="match status" value="1"/>
</dbReference>
<dbReference type="InterPro" id="IPR013320">
    <property type="entry name" value="ConA-like_dom_sf"/>
</dbReference>
<dbReference type="GO" id="GO:0009251">
    <property type="term" value="P:glucan catabolic process"/>
    <property type="evidence" value="ECO:0007669"/>
    <property type="project" value="TreeGrafter"/>
</dbReference>
<feature type="compositionally biased region" description="Low complexity" evidence="1">
    <location>
        <begin position="865"/>
        <end position="880"/>
    </location>
</feature>
<dbReference type="SUPFAM" id="SSF47459">
    <property type="entry name" value="HLH, helix-loop-helix DNA-binding domain"/>
    <property type="match status" value="1"/>
</dbReference>
<dbReference type="Pfam" id="PF26113">
    <property type="entry name" value="GH16_XgeA"/>
    <property type="match status" value="1"/>
</dbReference>
<feature type="compositionally biased region" description="Low complexity" evidence="1">
    <location>
        <begin position="1171"/>
        <end position="1203"/>
    </location>
</feature>
<dbReference type="InterPro" id="IPR036638">
    <property type="entry name" value="HLH_DNA-bd_sf"/>
</dbReference>
<feature type="compositionally biased region" description="Low complexity" evidence="1">
    <location>
        <begin position="582"/>
        <end position="593"/>
    </location>
</feature>
<feature type="region of interest" description="Disordered" evidence="1">
    <location>
        <begin position="973"/>
        <end position="1004"/>
    </location>
</feature>
<gene>
    <name evidence="4" type="ORF">BMF94_5140</name>
</gene>
<dbReference type="SMART" id="SM00353">
    <property type="entry name" value="HLH"/>
    <property type="match status" value="1"/>
</dbReference>
<dbReference type="EMBL" id="PJQD01000072">
    <property type="protein sequence ID" value="POY71779.1"/>
    <property type="molecule type" value="Genomic_DNA"/>
</dbReference>
<protein>
    <recommendedName>
        <fullName evidence="6">BHLH domain-containing protein</fullName>
    </recommendedName>
</protein>
<evidence type="ECO:0000259" key="3">
    <source>
        <dbReference type="PROSITE" id="PS51762"/>
    </source>
</evidence>
<feature type="region of interest" description="Disordered" evidence="1">
    <location>
        <begin position="213"/>
        <end position="235"/>
    </location>
</feature>
<proteinExistence type="predicted"/>
<dbReference type="PROSITE" id="PS51762">
    <property type="entry name" value="GH16_2"/>
    <property type="match status" value="1"/>
</dbReference>
<dbReference type="InterPro" id="IPR011598">
    <property type="entry name" value="bHLH_dom"/>
</dbReference>
<comment type="caution">
    <text evidence="4">The sequence shown here is derived from an EMBL/GenBank/DDBJ whole genome shotgun (WGS) entry which is preliminary data.</text>
</comment>
<feature type="region of interest" description="Disordered" evidence="1">
    <location>
        <begin position="768"/>
        <end position="917"/>
    </location>
</feature>
<name>A0A2S5B4R8_9BASI</name>
<feature type="compositionally biased region" description="Polar residues" evidence="1">
    <location>
        <begin position="551"/>
        <end position="567"/>
    </location>
</feature>
<dbReference type="OrthoDB" id="5344169at2759"/>
<feature type="compositionally biased region" description="Basic and acidic residues" evidence="1">
    <location>
        <begin position="188"/>
        <end position="200"/>
    </location>
</feature>
<feature type="domain" description="GH16" evidence="3">
    <location>
        <begin position="1197"/>
        <end position="1469"/>
    </location>
</feature>
<feature type="region of interest" description="Disordered" evidence="1">
    <location>
        <begin position="929"/>
        <end position="954"/>
    </location>
</feature>
<dbReference type="SUPFAM" id="SSF49899">
    <property type="entry name" value="Concanavalin A-like lectins/glucanases"/>
    <property type="match status" value="1"/>
</dbReference>
<evidence type="ECO:0008006" key="6">
    <source>
        <dbReference type="Google" id="ProtNLM"/>
    </source>
</evidence>
<evidence type="ECO:0000313" key="5">
    <source>
        <dbReference type="Proteomes" id="UP000237144"/>
    </source>
</evidence>
<evidence type="ECO:0000259" key="2">
    <source>
        <dbReference type="PROSITE" id="PS50888"/>
    </source>
</evidence>
<dbReference type="InterPro" id="IPR000757">
    <property type="entry name" value="Beta-glucanase-like"/>
</dbReference>
<feature type="region of interest" description="Disordered" evidence="1">
    <location>
        <begin position="549"/>
        <end position="704"/>
    </location>
</feature>
<dbReference type="GO" id="GO:0046983">
    <property type="term" value="F:protein dimerization activity"/>
    <property type="evidence" value="ECO:0007669"/>
    <property type="project" value="InterPro"/>
</dbReference>
<keyword evidence="5" id="KW-1185">Reference proteome</keyword>
<reference evidence="4 5" key="1">
    <citation type="journal article" date="2018" name="Front. Microbiol.">
        <title>Prospects for Fungal Bioremediation of Acidic Radioactive Waste Sites: Characterization and Genome Sequence of Rhodotorula taiwanensis MD1149.</title>
        <authorList>
            <person name="Tkavc R."/>
            <person name="Matrosova V.Y."/>
            <person name="Grichenko O.E."/>
            <person name="Gostincar C."/>
            <person name="Volpe R.P."/>
            <person name="Klimenkova P."/>
            <person name="Gaidamakova E.K."/>
            <person name="Zhou C.E."/>
            <person name="Stewart B.J."/>
            <person name="Lyman M.G."/>
            <person name="Malfatti S.A."/>
            <person name="Rubinfeld B."/>
            <person name="Courtot M."/>
            <person name="Singh J."/>
            <person name="Dalgard C.L."/>
            <person name="Hamilton T."/>
            <person name="Frey K.G."/>
            <person name="Gunde-Cimerman N."/>
            <person name="Dugan L."/>
            <person name="Daly M.J."/>
        </authorList>
    </citation>
    <scope>NUCLEOTIDE SEQUENCE [LARGE SCALE GENOMIC DNA]</scope>
    <source>
        <strain evidence="4 5">MD1149</strain>
    </source>
</reference>
<dbReference type="PANTHER" id="PTHR10963:SF24">
    <property type="entry name" value="GLYCOSIDASE C21B10.07-RELATED"/>
    <property type="match status" value="1"/>
</dbReference>